<dbReference type="STRING" id="1262450.S3CG62"/>
<dbReference type="AlphaFoldDB" id="S3CG62"/>
<feature type="compositionally biased region" description="Acidic residues" evidence="3">
    <location>
        <begin position="70"/>
        <end position="85"/>
    </location>
</feature>
<dbReference type="GO" id="GO:0000379">
    <property type="term" value="P:tRNA-type intron splice site recognition and cleavage"/>
    <property type="evidence" value="ECO:0007669"/>
    <property type="project" value="TreeGrafter"/>
</dbReference>
<dbReference type="PANTHER" id="PTHR21027">
    <property type="entry name" value="TRNA-SPLICING ENDONUCLEASE SUBUNIT SEN54"/>
    <property type="match status" value="1"/>
</dbReference>
<evidence type="ECO:0000256" key="1">
    <source>
        <dbReference type="ARBA" id="ARBA00005736"/>
    </source>
</evidence>
<dbReference type="HOGENOM" id="CLU_028449_2_0_1"/>
<dbReference type="GO" id="GO:0004519">
    <property type="term" value="F:endonuclease activity"/>
    <property type="evidence" value="ECO:0007669"/>
    <property type="project" value="UniProtKB-KW"/>
</dbReference>
<feature type="compositionally biased region" description="Low complexity" evidence="3">
    <location>
        <begin position="330"/>
        <end position="343"/>
    </location>
</feature>
<keyword evidence="5" id="KW-0540">Nuclease</keyword>
<dbReference type="OMA" id="WIISTGR"/>
<organism evidence="5 6">
    <name type="scientific">Ophiostoma piceae (strain UAMH 11346)</name>
    <name type="common">Sap stain fungus</name>
    <dbReference type="NCBI Taxonomy" id="1262450"/>
    <lineage>
        <taxon>Eukaryota</taxon>
        <taxon>Fungi</taxon>
        <taxon>Dikarya</taxon>
        <taxon>Ascomycota</taxon>
        <taxon>Pezizomycotina</taxon>
        <taxon>Sordariomycetes</taxon>
        <taxon>Sordariomycetidae</taxon>
        <taxon>Ophiostomatales</taxon>
        <taxon>Ophiostomataceae</taxon>
        <taxon>Ophiostoma</taxon>
    </lineage>
</organism>
<dbReference type="Proteomes" id="UP000016923">
    <property type="component" value="Unassembled WGS sequence"/>
</dbReference>
<dbReference type="InterPro" id="IPR024337">
    <property type="entry name" value="tRNA_splic_suSen54"/>
</dbReference>
<proteinExistence type="inferred from homology"/>
<feature type="region of interest" description="Disordered" evidence="3">
    <location>
        <begin position="330"/>
        <end position="349"/>
    </location>
</feature>
<dbReference type="eggNOG" id="KOG4772">
    <property type="taxonomic scope" value="Eukaryota"/>
</dbReference>
<evidence type="ECO:0000313" key="5">
    <source>
        <dbReference type="EMBL" id="EPE05258.1"/>
    </source>
</evidence>
<evidence type="ECO:0000256" key="3">
    <source>
        <dbReference type="SAM" id="MobiDB-lite"/>
    </source>
</evidence>
<evidence type="ECO:0000313" key="6">
    <source>
        <dbReference type="Proteomes" id="UP000016923"/>
    </source>
</evidence>
<dbReference type="GO" id="GO:0000214">
    <property type="term" value="C:tRNA-intron endonuclease complex"/>
    <property type="evidence" value="ECO:0007669"/>
    <property type="project" value="TreeGrafter"/>
</dbReference>
<name>S3CG62_OPHP1</name>
<evidence type="ECO:0000256" key="2">
    <source>
        <dbReference type="ARBA" id="ARBA00022694"/>
    </source>
</evidence>
<sequence length="631" mass="66229">MSISSAGEAVDTASPPDSATTQGDAGVDTPFASAGDDGLDEEGLPVTERRDSSTVDADSLRHGGEGPRDGDDDDIDADEDANEEIQDYRGFAALVGGAKGAGKSTAAGAGTAPVPNRKKQISSQLIRKGEKDFEEHGTRAQRDALEQSRSVMESVLAHTRVHSSSGPSAASASNTTDTIRGWYFPDAWADEEDEPPLDTAAAAAVESDSDASARRFAHTRHRVVMVEAARGTMFASVGVVPGRPKWIKGLPKDEQPRPKPGFDHVWLLPEEALLLVERGSMELWYPLKSIEAILGSPASAPPPETEEEEEEEEETGIPLSLQAAYSLLIGPDADPASGDSGSSEQSRGRIPLPSYQVYTHLRRSGYQVLRAVRTDPQTPLDPMGTSAGASASSPAADASPVTNIWQWLCSLVGMRQSAPGDGSSQAPLFTPGIYRSYEPIYAQLRLASPPSPPAASSASSASSVTASPFRIVFHVWKAGKQGAVPFSKARPPAPDFYMAVADAHTTGVPTLDQITALLASVPPLPPPASPSWPKATSTSSFPPLPVVYRRLKLGRRCVIVSVVDHGIVNYMRFADGTFGAEPLYPRFDAVASGKFAGRGGGGKHGRGGRGGRGAGGKGGRPGGKTAAPKNK</sequence>
<feature type="compositionally biased region" description="Acidic residues" evidence="3">
    <location>
        <begin position="304"/>
        <end position="315"/>
    </location>
</feature>
<feature type="compositionally biased region" description="Low complexity" evidence="3">
    <location>
        <begin position="90"/>
        <end position="112"/>
    </location>
</feature>
<feature type="domain" description="tRNA-splicing endonuclease subunit Sen54 N-terminal" evidence="4">
    <location>
        <begin position="154"/>
        <end position="285"/>
    </location>
</feature>
<keyword evidence="5" id="KW-0255">Endonuclease</keyword>
<feature type="compositionally biased region" description="Basic and acidic residues" evidence="3">
    <location>
        <begin position="47"/>
        <end position="69"/>
    </location>
</feature>
<gene>
    <name evidence="5" type="ORF">F503_03863</name>
</gene>
<comment type="similarity">
    <text evidence="1">Belongs to the SEN54 family.</text>
</comment>
<protein>
    <submittedName>
        <fullName evidence="5">Trna splicing endonuclease subunit</fullName>
    </submittedName>
</protein>
<accession>S3CG62</accession>
<evidence type="ECO:0000259" key="4">
    <source>
        <dbReference type="Pfam" id="PF12928"/>
    </source>
</evidence>
<dbReference type="OrthoDB" id="408683at2759"/>
<feature type="region of interest" description="Disordered" evidence="3">
    <location>
        <begin position="1"/>
        <end position="149"/>
    </location>
</feature>
<dbReference type="EMBL" id="KE148157">
    <property type="protein sequence ID" value="EPE05258.1"/>
    <property type="molecule type" value="Genomic_DNA"/>
</dbReference>
<feature type="compositionally biased region" description="Gly residues" evidence="3">
    <location>
        <begin position="610"/>
        <end position="622"/>
    </location>
</feature>
<feature type="compositionally biased region" description="Low complexity" evidence="3">
    <location>
        <begin position="386"/>
        <end position="395"/>
    </location>
</feature>
<keyword evidence="2" id="KW-0819">tRNA processing</keyword>
<dbReference type="Pfam" id="PF12928">
    <property type="entry name" value="tRNA_int_end_N2"/>
    <property type="match status" value="1"/>
</dbReference>
<keyword evidence="5" id="KW-0378">Hydrolase</keyword>
<keyword evidence="6" id="KW-1185">Reference proteome</keyword>
<dbReference type="PANTHER" id="PTHR21027:SF1">
    <property type="entry name" value="TRNA-SPLICING ENDONUCLEASE SUBUNIT SEN54"/>
    <property type="match status" value="1"/>
</dbReference>
<feature type="region of interest" description="Disordered" evidence="3">
    <location>
        <begin position="295"/>
        <end position="317"/>
    </location>
</feature>
<feature type="region of interest" description="Disordered" evidence="3">
    <location>
        <begin position="596"/>
        <end position="631"/>
    </location>
</feature>
<dbReference type="VEuPathDB" id="FungiDB:F503_03863"/>
<feature type="region of interest" description="Disordered" evidence="3">
    <location>
        <begin position="375"/>
        <end position="395"/>
    </location>
</feature>
<reference evidence="5 6" key="1">
    <citation type="journal article" date="2013" name="BMC Genomics">
        <title>The genome and transcriptome of the pine saprophyte Ophiostoma piceae, and a comparison with the bark beetle-associated pine pathogen Grosmannia clavigera.</title>
        <authorList>
            <person name="Haridas S."/>
            <person name="Wang Y."/>
            <person name="Lim L."/>
            <person name="Massoumi Alamouti S."/>
            <person name="Jackman S."/>
            <person name="Docking R."/>
            <person name="Robertson G."/>
            <person name="Birol I."/>
            <person name="Bohlmann J."/>
            <person name="Breuil C."/>
        </authorList>
    </citation>
    <scope>NUCLEOTIDE SEQUENCE [LARGE SCALE GENOMIC DNA]</scope>
    <source>
        <strain evidence="5 6">UAMH 11346</strain>
    </source>
</reference>
<dbReference type="InterPro" id="IPR024336">
    <property type="entry name" value="tRNA_splic_suSen54_N"/>
</dbReference>
<feature type="compositionally biased region" description="Basic and acidic residues" evidence="3">
    <location>
        <begin position="127"/>
        <end position="146"/>
    </location>
</feature>